<gene>
    <name evidence="1" type="ORF">Xcel_3449</name>
</gene>
<accession>D1C0Y2</accession>
<organism evidence="1 2">
    <name type="scientific">Xylanimonas cellulosilytica (strain DSM 15894 / JCM 12276 / CECT 5975 / KCTC 9989 / LMG 20990 / NBRC 107835 / XIL07)</name>
    <dbReference type="NCBI Taxonomy" id="446471"/>
    <lineage>
        <taxon>Bacteria</taxon>
        <taxon>Bacillati</taxon>
        <taxon>Actinomycetota</taxon>
        <taxon>Actinomycetes</taxon>
        <taxon>Micrococcales</taxon>
        <taxon>Promicromonosporaceae</taxon>
        <taxon>Xylanimonas</taxon>
    </lineage>
</organism>
<name>D1C0Y2_XYLCX</name>
<keyword evidence="2" id="KW-1185">Reference proteome</keyword>
<evidence type="ECO:0008006" key="3">
    <source>
        <dbReference type="Google" id="ProtNLM"/>
    </source>
</evidence>
<dbReference type="AlphaFoldDB" id="D1C0Y2"/>
<dbReference type="OrthoDB" id="3826960at2"/>
<dbReference type="RefSeq" id="WP_012880188.1">
    <property type="nucleotide sequence ID" value="NC_013531.1"/>
</dbReference>
<evidence type="ECO:0000313" key="1">
    <source>
        <dbReference type="EMBL" id="ACZ32448.1"/>
    </source>
</evidence>
<reference evidence="1 2" key="1">
    <citation type="journal article" date="2010" name="Stand. Genomic Sci.">
        <title>Complete genome sequence of Xylanimonas cellulosilytica type strain (XIL07).</title>
        <authorList>
            <person name="Foster B."/>
            <person name="Pukall R."/>
            <person name="Abt B."/>
            <person name="Nolan M."/>
            <person name="Glavina Del Rio T."/>
            <person name="Chen F."/>
            <person name="Lucas S."/>
            <person name="Tice H."/>
            <person name="Pitluck S."/>
            <person name="Cheng J.-F."/>
            <person name="Chertkov O."/>
            <person name="Brettin T."/>
            <person name="Han C."/>
            <person name="Detter J.C."/>
            <person name="Bruce D."/>
            <person name="Goodwin L."/>
            <person name="Ivanova N."/>
            <person name="Mavromatis K."/>
            <person name="Pati A."/>
            <person name="Mikhailova N."/>
            <person name="Chen A."/>
            <person name="Palaniappan K."/>
            <person name="Land M."/>
            <person name="Hauser L."/>
            <person name="Chang Y.-J."/>
            <person name="Jeffries C.D."/>
            <person name="Chain P."/>
            <person name="Rohde M."/>
            <person name="Goeker M."/>
            <person name="Bristow J."/>
            <person name="Eisen J.A."/>
            <person name="Markowitz V."/>
            <person name="Hugenholtz P."/>
            <person name="Kyrpides N.C."/>
            <person name="Klenk H.-P."/>
            <person name="Lapidus A."/>
        </authorList>
    </citation>
    <scope>NUCLEOTIDE SEQUENCE [LARGE SCALE GENOMIC DNA]</scope>
    <source>
        <strain evidence="2">DSM 15894 / CECT 5975 / LMG 20990 / XIL07</strain>
        <plasmid evidence="2">Plasmid pXCEL01</plasmid>
    </source>
</reference>
<proteinExistence type="predicted"/>
<protein>
    <recommendedName>
        <fullName evidence="3">4Fe-4S Wbl-type domain-containing protein</fullName>
    </recommendedName>
</protein>
<dbReference type="Proteomes" id="UP000002255">
    <property type="component" value="Plasmid pXCEL01"/>
</dbReference>
<dbReference type="EMBL" id="CP001822">
    <property type="protein sequence ID" value="ACZ32448.1"/>
    <property type="molecule type" value="Genomic_DNA"/>
</dbReference>
<evidence type="ECO:0000313" key="2">
    <source>
        <dbReference type="Proteomes" id="UP000002255"/>
    </source>
</evidence>
<dbReference type="HOGENOM" id="CLU_2290613_0_0_11"/>
<geneLocation type="plasmid" evidence="1 2">
    <name>pXCEL01</name>
</geneLocation>
<sequence>MTSRDVVVLARTASARLRDAACKEKGTVWNAAEAEMEAATTNTELLTAAEPLLEVCWSECPVRNACLEWARIDQYTGVAGGHVLNKGKPRNVMNSRAAMAS</sequence>
<dbReference type="KEGG" id="xce:Xcel_3449"/>
<keyword evidence="1" id="KW-0614">Plasmid</keyword>